<organism evidence="2 6">
    <name type="scientific">Bacteroides cellulosilyticus</name>
    <dbReference type="NCBI Taxonomy" id="246787"/>
    <lineage>
        <taxon>Bacteria</taxon>
        <taxon>Pseudomonadati</taxon>
        <taxon>Bacteroidota</taxon>
        <taxon>Bacteroidia</taxon>
        <taxon>Bacteroidales</taxon>
        <taxon>Bacteroidaceae</taxon>
        <taxon>Bacteroides</taxon>
    </lineage>
</organism>
<dbReference type="Proteomes" id="UP000325055">
    <property type="component" value="Unassembled WGS sequence"/>
</dbReference>
<feature type="signal peptide" evidence="1">
    <location>
        <begin position="1"/>
        <end position="24"/>
    </location>
</feature>
<dbReference type="RefSeq" id="WP_007214852.1">
    <property type="nucleotide sequence ID" value="NZ_CABMLT010000001.1"/>
</dbReference>
<evidence type="ECO:0000313" key="5">
    <source>
        <dbReference type="EMBL" id="RGS37006.1"/>
    </source>
</evidence>
<dbReference type="SUPFAM" id="SSF56925">
    <property type="entry name" value="OMPA-like"/>
    <property type="match status" value="1"/>
</dbReference>
<evidence type="ECO:0000313" key="8">
    <source>
        <dbReference type="Proteomes" id="UP000325055"/>
    </source>
</evidence>
<reference evidence="5 7" key="2">
    <citation type="submission" date="2018-08" db="EMBL/GenBank/DDBJ databases">
        <title>A genome reference for cultivated species of the human gut microbiota.</title>
        <authorList>
            <person name="Zou Y."/>
            <person name="Xue W."/>
            <person name="Luo G."/>
        </authorList>
    </citation>
    <scope>NUCLEOTIDE SEQUENCE [LARGE SCALE GENOMIC DNA]</scope>
    <source>
        <strain evidence="5 7">AF22-3AC</strain>
    </source>
</reference>
<dbReference type="GeneID" id="66307222"/>
<dbReference type="EMBL" id="QRVJ01000007">
    <property type="protein sequence ID" value="RGS37006.1"/>
    <property type="molecule type" value="Genomic_DNA"/>
</dbReference>
<dbReference type="KEGG" id="bcel:BcellWH2_01348"/>
<evidence type="ECO:0000313" key="3">
    <source>
        <dbReference type="EMBL" id="KAA5409713.1"/>
    </source>
</evidence>
<dbReference type="STRING" id="246787.BcellWH2_01348"/>
<proteinExistence type="predicted"/>
<feature type="chain" id="PRO_5013461345" evidence="1">
    <location>
        <begin position="25"/>
        <end position="248"/>
    </location>
</feature>
<dbReference type="Proteomes" id="UP000448877">
    <property type="component" value="Unassembled WGS sequence"/>
</dbReference>
<dbReference type="Proteomes" id="UP000061809">
    <property type="component" value="Chromosome"/>
</dbReference>
<dbReference type="eggNOG" id="ENOG50331DG">
    <property type="taxonomic scope" value="Bacteria"/>
</dbReference>
<gene>
    <name evidence="2" type="ORF">BcellWH2_01348</name>
    <name evidence="5" type="ORF">DWX97_10505</name>
    <name evidence="4" type="ORF">F2Y81_08440</name>
    <name evidence="3" type="ORF">F2Y86_08365</name>
</gene>
<protein>
    <submittedName>
        <fullName evidence="3">DUF2490 domain-containing protein</fullName>
    </submittedName>
</protein>
<reference evidence="2 6" key="1">
    <citation type="journal article" date="2015" name="Science">
        <title>Genetic determinants of in vivo fitness and diet responsiveness in multiple human gut Bacteroides.</title>
        <authorList>
            <person name="Wu M."/>
            <person name="McNulty N.P."/>
            <person name="Rodionov D.A."/>
            <person name="Khoroshkin M.S."/>
            <person name="Griffin N.W."/>
            <person name="Cheng J."/>
            <person name="Latreille P."/>
            <person name="Kerstetter R.A."/>
            <person name="Terrapon N."/>
            <person name="Henrissat B."/>
            <person name="Osterman A.L."/>
            <person name="Gordon J.I."/>
        </authorList>
    </citation>
    <scope>NUCLEOTIDE SEQUENCE [LARGE SCALE GENOMIC DNA]</scope>
    <source>
        <strain evidence="2 6">WH2</strain>
    </source>
</reference>
<name>A0A0P0GN32_9BACE</name>
<evidence type="ECO:0000313" key="9">
    <source>
        <dbReference type="Proteomes" id="UP000448877"/>
    </source>
</evidence>
<dbReference type="Proteomes" id="UP000283341">
    <property type="component" value="Unassembled WGS sequence"/>
</dbReference>
<evidence type="ECO:0000313" key="4">
    <source>
        <dbReference type="EMBL" id="KAA5420521.1"/>
    </source>
</evidence>
<evidence type="ECO:0000256" key="1">
    <source>
        <dbReference type="SAM" id="SignalP"/>
    </source>
</evidence>
<accession>A0A0P0GN32</accession>
<sequence>MKKMNRRITLLAVFLCTMVAGVYAQSDDFGIWTSAEVKKKIFPGFDASVEGEFRTRDGVDNVERWSAGAGVAYRITSFLKADGGYTFIYSHRPGEMTKKGNYVSDYWSPRHRMYLSLTGKLNWQRFEFSLRERYQYTYRTSQLVSKYDGDDGSQKADEEITGKGKNVLRSRLQAEWNIKKSRFAPYASCELYHSMSDSWALDKTRWTLGTGYKINKKNSLDFFYRYQNHADDDETNGHVVGAGYTFKF</sequence>
<reference evidence="8 9" key="3">
    <citation type="journal article" date="2019" name="Nat. Med.">
        <title>A library of human gut bacterial isolates paired with longitudinal multiomics data enables mechanistic microbiome research.</title>
        <authorList>
            <person name="Poyet M."/>
            <person name="Groussin M."/>
            <person name="Gibbons S.M."/>
            <person name="Avila-Pacheco J."/>
            <person name="Jiang X."/>
            <person name="Kearney S.M."/>
            <person name="Perrotta A.R."/>
            <person name="Berdy B."/>
            <person name="Zhao S."/>
            <person name="Lieberman T.D."/>
            <person name="Swanson P.K."/>
            <person name="Smith M."/>
            <person name="Roesemann S."/>
            <person name="Alexander J.E."/>
            <person name="Rich S.A."/>
            <person name="Livny J."/>
            <person name="Vlamakis H."/>
            <person name="Clish C."/>
            <person name="Bullock K."/>
            <person name="Deik A."/>
            <person name="Scott J."/>
            <person name="Pierce K.A."/>
            <person name="Xavier R.J."/>
            <person name="Alm E.J."/>
        </authorList>
    </citation>
    <scope>NUCLEOTIDE SEQUENCE [LARGE SCALE GENOMIC DNA]</scope>
    <source>
        <strain evidence="4 9">BIOML-A6</strain>
        <strain evidence="3 8">BIOML-A7</strain>
    </source>
</reference>
<dbReference type="EMBL" id="VVYV01000010">
    <property type="protein sequence ID" value="KAA5420521.1"/>
    <property type="molecule type" value="Genomic_DNA"/>
</dbReference>
<dbReference type="EMBL" id="CP012801">
    <property type="protein sequence ID" value="ALJ58609.1"/>
    <property type="molecule type" value="Genomic_DNA"/>
</dbReference>
<dbReference type="Pfam" id="PF10677">
    <property type="entry name" value="DUF2490"/>
    <property type="match status" value="1"/>
</dbReference>
<keyword evidence="1" id="KW-0732">Signal</keyword>
<dbReference type="InterPro" id="IPR011250">
    <property type="entry name" value="OMP/PagP_B-barrel"/>
</dbReference>
<evidence type="ECO:0000313" key="6">
    <source>
        <dbReference type="Proteomes" id="UP000061809"/>
    </source>
</evidence>
<dbReference type="PATRIC" id="fig|246787.4.peg.1389"/>
<dbReference type="EMBL" id="VVYW01000006">
    <property type="protein sequence ID" value="KAA5409713.1"/>
    <property type="molecule type" value="Genomic_DNA"/>
</dbReference>
<evidence type="ECO:0000313" key="2">
    <source>
        <dbReference type="EMBL" id="ALJ58609.1"/>
    </source>
</evidence>
<evidence type="ECO:0000313" key="7">
    <source>
        <dbReference type="Proteomes" id="UP000283341"/>
    </source>
</evidence>
<dbReference type="AlphaFoldDB" id="A0A0P0GN32"/>
<dbReference type="InterPro" id="IPR019619">
    <property type="entry name" value="DUF2490"/>
</dbReference>